<keyword evidence="3" id="KW-1134">Transmembrane beta strand</keyword>
<dbReference type="GO" id="GO:0009279">
    <property type="term" value="C:cell outer membrane"/>
    <property type="evidence" value="ECO:0007669"/>
    <property type="project" value="UniProtKB-SubCell"/>
</dbReference>
<evidence type="ECO:0000313" key="9">
    <source>
        <dbReference type="EMBL" id="RTQ89308.1"/>
    </source>
</evidence>
<dbReference type="SUPFAM" id="SSF56935">
    <property type="entry name" value="Porins"/>
    <property type="match status" value="1"/>
</dbReference>
<keyword evidence="7" id="KW-0732">Signal</keyword>
<feature type="domain" description="TonB-dependent transporter Oar-like beta-barrel" evidence="8">
    <location>
        <begin position="247"/>
        <end position="312"/>
    </location>
</feature>
<dbReference type="InterPro" id="IPR057601">
    <property type="entry name" value="Oar-like_b-barrel"/>
</dbReference>
<dbReference type="Pfam" id="PF25183">
    <property type="entry name" value="OMP_b-brl_4"/>
    <property type="match status" value="2"/>
</dbReference>
<evidence type="ECO:0000256" key="1">
    <source>
        <dbReference type="ARBA" id="ARBA00004571"/>
    </source>
</evidence>
<evidence type="ECO:0000256" key="5">
    <source>
        <dbReference type="ARBA" id="ARBA00023136"/>
    </source>
</evidence>
<accession>A0A3S0KE81</accession>
<dbReference type="Gene3D" id="2.40.170.20">
    <property type="entry name" value="TonB-dependent receptor, beta-barrel domain"/>
    <property type="match status" value="1"/>
</dbReference>
<feature type="domain" description="TonB-dependent transporter Oar-like beta-barrel" evidence="8">
    <location>
        <begin position="355"/>
        <end position="1002"/>
    </location>
</feature>
<dbReference type="AlphaFoldDB" id="A0A3S0KE81"/>
<comment type="subcellular location">
    <subcellularLocation>
        <location evidence="1">Cell outer membrane</location>
        <topology evidence="1">Multi-pass membrane protein</topology>
    </subcellularLocation>
</comment>
<evidence type="ECO:0000256" key="4">
    <source>
        <dbReference type="ARBA" id="ARBA00022692"/>
    </source>
</evidence>
<evidence type="ECO:0000256" key="3">
    <source>
        <dbReference type="ARBA" id="ARBA00022452"/>
    </source>
</evidence>
<protein>
    <submittedName>
        <fullName evidence="9">Oar protein</fullName>
    </submittedName>
</protein>
<dbReference type="PANTHER" id="PTHR30069:SF46">
    <property type="entry name" value="OAR PROTEIN"/>
    <property type="match status" value="1"/>
</dbReference>
<dbReference type="PANTHER" id="PTHR30069">
    <property type="entry name" value="TONB-DEPENDENT OUTER MEMBRANE RECEPTOR"/>
    <property type="match status" value="1"/>
</dbReference>
<evidence type="ECO:0000259" key="8">
    <source>
        <dbReference type="Pfam" id="PF25183"/>
    </source>
</evidence>
<dbReference type="SUPFAM" id="SSF49464">
    <property type="entry name" value="Carboxypeptidase regulatory domain-like"/>
    <property type="match status" value="1"/>
</dbReference>
<name>A0A3S0KE81_STEMA</name>
<proteinExistence type="predicted"/>
<dbReference type="GO" id="GO:0044718">
    <property type="term" value="P:siderophore transmembrane transport"/>
    <property type="evidence" value="ECO:0007669"/>
    <property type="project" value="TreeGrafter"/>
</dbReference>
<dbReference type="Proteomes" id="UP000271705">
    <property type="component" value="Unassembled WGS sequence"/>
</dbReference>
<dbReference type="Gene3D" id="2.60.40.1120">
    <property type="entry name" value="Carboxypeptidase-like, regulatory domain"/>
    <property type="match status" value="1"/>
</dbReference>
<dbReference type="InterPro" id="IPR039426">
    <property type="entry name" value="TonB-dep_rcpt-like"/>
</dbReference>
<keyword evidence="5" id="KW-0472">Membrane</keyword>
<dbReference type="InterPro" id="IPR036942">
    <property type="entry name" value="Beta-barrel_TonB_sf"/>
</dbReference>
<keyword evidence="4" id="KW-0812">Transmembrane</keyword>
<dbReference type="EMBL" id="RXLZ01000025">
    <property type="protein sequence ID" value="RTQ89308.1"/>
    <property type="molecule type" value="Genomic_DNA"/>
</dbReference>
<evidence type="ECO:0000256" key="6">
    <source>
        <dbReference type="ARBA" id="ARBA00023237"/>
    </source>
</evidence>
<evidence type="ECO:0000256" key="2">
    <source>
        <dbReference type="ARBA" id="ARBA00022448"/>
    </source>
</evidence>
<dbReference type="RefSeq" id="WP_126928999.1">
    <property type="nucleotide sequence ID" value="NZ_RXLZ01000025.1"/>
</dbReference>
<feature type="signal peptide" evidence="7">
    <location>
        <begin position="1"/>
        <end position="25"/>
    </location>
</feature>
<sequence>MTHPLRMSKLTLGLVAALAAAPAFAQSTSAGVGGQVMSSAGQPVVGAEVTITHTESGTVSRATTDASGRYTARGLRVGGPYTITITKPGAGTKTEEGVFLNLNQVNTVNANLGGDLAATNLDAVNVVATAGSSVFSSENKGVGTSVDGRKLELAPKGNRSLDDVARLDPRISVTDQATGAISVAGINNRYNKISVDGLSQGDPFGLNANGMPYTGSPISVDTIAAYDIKVSDYDVSQDVVGAAINAVTKSGTNEFHGSAYYVYKKADSMVGKRNGEDYDAFGKDTTKGFTLGGPILKDRLFFFGSYEEQEITDFGGAASSDGLSTGAVTRAEIDRVIDISKNKYGIDPGTYGAAGGVNLTNKRYLGKIDWNINDSHRASLTYQQTEESLPQPYDSNANSVILTSRWFTKTSETKNTALQLFSDWTDNFTTEAKFSYQKFEQVSGASQNLPTINVGVASTQSGSSNGVRLGEDRNRHENAINTKKKTASIFGTYYAGDHTIKGGFDYEDTDALNLYGRDLHGVYTFDSIADFEAGKYYRYDVRRPIGGYSEADTAAAIGFTMFSPYLQDTWQVNNNLSITYGVRANIPKADKAPPRKPGFEETFGFRNDYKLGSSNKVIMPRFSFNYTFDTERYSQLRGGVGLFQSVPPFVWLANPYQNNGMTSASFCAYGNTVVRGCVPNNGQYAFSPDAFNQPFPSGAAAPTNAQMDSIDPDFKLPTVWKASLGYDHELPWMGLVGTVEVQYLKNKDAVFYNALNIGTPNGQLFDGRDSYWVTPGGVKNNGSKPGYTTNSTYLTNSDKGSSTAVTFSLDKPMANGWYGNLSYTYTKATEVGSDTSSQAWSSYQFVSRLNPNEEYAGTATREIRNQIKLSLGWEHAFFGDYKTSITGFYTGRNGLPYTWLVDGDMNGDGIFQDPAYIPLLNDAKVSYVKGNRAATADEIAEFQRRIDENPYLAARRGSVAERNGARNPWVNQLDVAIQQELPGFFKEHKSILRLDIYNFLNMLDKSWGRTRNASDFDTRYLTTGKVKADGSYEYDLGRNSPQELREYDFSSGYPSRVVSRWSAMLTLRYEF</sequence>
<organism evidence="9 10">
    <name type="scientific">Stenotrophomonas maltophilia</name>
    <name type="common">Pseudomonas maltophilia</name>
    <name type="synonym">Xanthomonas maltophilia</name>
    <dbReference type="NCBI Taxonomy" id="40324"/>
    <lineage>
        <taxon>Bacteria</taxon>
        <taxon>Pseudomonadati</taxon>
        <taxon>Pseudomonadota</taxon>
        <taxon>Gammaproteobacteria</taxon>
        <taxon>Lysobacterales</taxon>
        <taxon>Lysobacteraceae</taxon>
        <taxon>Stenotrophomonas</taxon>
        <taxon>Stenotrophomonas maltophilia group</taxon>
    </lineage>
</organism>
<dbReference type="InterPro" id="IPR008969">
    <property type="entry name" value="CarboxyPept-like_regulatory"/>
</dbReference>
<keyword evidence="6" id="KW-0998">Cell outer membrane</keyword>
<evidence type="ECO:0000256" key="7">
    <source>
        <dbReference type="SAM" id="SignalP"/>
    </source>
</evidence>
<comment type="caution">
    <text evidence="9">The sequence shown here is derived from an EMBL/GenBank/DDBJ whole genome shotgun (WGS) entry which is preliminary data.</text>
</comment>
<evidence type="ECO:0000313" key="10">
    <source>
        <dbReference type="Proteomes" id="UP000271705"/>
    </source>
</evidence>
<keyword evidence="2" id="KW-0813">Transport</keyword>
<feature type="chain" id="PRO_5018697368" evidence="7">
    <location>
        <begin position="26"/>
        <end position="1071"/>
    </location>
</feature>
<reference evidence="9 10" key="1">
    <citation type="submission" date="2018-12" db="EMBL/GenBank/DDBJ databases">
        <authorList>
            <person name="Kartti S."/>
            <person name="Manni A."/>
            <person name="Chemao El Fihri M.W."/>
            <person name="Laamarti M."/>
            <person name="Temsamani L."/>
            <person name="El Jamali J.E."/>
            <person name="Ouadghiri M."/>
            <person name="Ibrahimi A."/>
            <person name="Filati-Maltouf A."/>
        </authorList>
    </citation>
    <scope>NUCLEOTIDE SEQUENCE [LARGE SCALE GENOMIC DNA]</scope>
    <source>
        <strain evidence="9 10">MDMC339</strain>
    </source>
</reference>
<gene>
    <name evidence="9" type="ORF">EKL94_10150</name>
</gene>
<dbReference type="GO" id="GO:0015344">
    <property type="term" value="F:siderophore uptake transmembrane transporter activity"/>
    <property type="evidence" value="ECO:0007669"/>
    <property type="project" value="TreeGrafter"/>
</dbReference>
<dbReference type="Pfam" id="PF13620">
    <property type="entry name" value="CarboxypepD_reg"/>
    <property type="match status" value="1"/>
</dbReference>